<evidence type="ECO:0000313" key="4">
    <source>
        <dbReference type="Proteomes" id="UP000219494"/>
    </source>
</evidence>
<protein>
    <recommendedName>
        <fullName evidence="2">PilZ domain-containing protein</fullName>
    </recommendedName>
</protein>
<organism evidence="3 4">
    <name type="scientific">Sphingomonas guangdongensis</name>
    <dbReference type="NCBI Taxonomy" id="1141890"/>
    <lineage>
        <taxon>Bacteria</taxon>
        <taxon>Pseudomonadati</taxon>
        <taxon>Pseudomonadota</taxon>
        <taxon>Alphaproteobacteria</taxon>
        <taxon>Sphingomonadales</taxon>
        <taxon>Sphingomonadaceae</taxon>
        <taxon>Sphingomonas</taxon>
    </lineage>
</organism>
<dbReference type="Pfam" id="PF07238">
    <property type="entry name" value="PilZ"/>
    <property type="match status" value="1"/>
</dbReference>
<gene>
    <name evidence="3" type="ORF">SAMN06297144_2125</name>
</gene>
<dbReference type="SUPFAM" id="SSF141371">
    <property type="entry name" value="PilZ domain-like"/>
    <property type="match status" value="1"/>
</dbReference>
<dbReference type="GO" id="GO:0035438">
    <property type="term" value="F:cyclic-di-GMP binding"/>
    <property type="evidence" value="ECO:0007669"/>
    <property type="project" value="InterPro"/>
</dbReference>
<dbReference type="EMBL" id="OBMI01000002">
    <property type="protein sequence ID" value="SOB87005.1"/>
    <property type="molecule type" value="Genomic_DNA"/>
</dbReference>
<accession>A0A285QYF6</accession>
<dbReference type="InterPro" id="IPR009875">
    <property type="entry name" value="PilZ_domain"/>
</dbReference>
<dbReference type="AlphaFoldDB" id="A0A285QYF6"/>
<reference evidence="3 4" key="1">
    <citation type="submission" date="2017-07" db="EMBL/GenBank/DDBJ databases">
        <authorList>
            <person name="Sun Z.S."/>
            <person name="Albrecht U."/>
            <person name="Echele G."/>
            <person name="Lee C.C."/>
        </authorList>
    </citation>
    <scope>NUCLEOTIDE SEQUENCE [LARGE SCALE GENOMIC DNA]</scope>
    <source>
        <strain evidence="3 4">CGMCC 1.12672</strain>
    </source>
</reference>
<keyword evidence="4" id="KW-1185">Reference proteome</keyword>
<dbReference type="RefSeq" id="WP_097063954.1">
    <property type="nucleotide sequence ID" value="NZ_OBMI01000002.1"/>
</dbReference>
<name>A0A285QYF6_9SPHN</name>
<evidence type="ECO:0000259" key="2">
    <source>
        <dbReference type="Pfam" id="PF07238"/>
    </source>
</evidence>
<feature type="compositionally biased region" description="Basic and acidic residues" evidence="1">
    <location>
        <begin position="10"/>
        <end position="20"/>
    </location>
</feature>
<proteinExistence type="predicted"/>
<evidence type="ECO:0000313" key="3">
    <source>
        <dbReference type="EMBL" id="SOB87005.1"/>
    </source>
</evidence>
<feature type="domain" description="PilZ" evidence="2">
    <location>
        <begin position="11"/>
        <end position="102"/>
    </location>
</feature>
<feature type="region of interest" description="Disordered" evidence="1">
    <location>
        <begin position="1"/>
        <end position="25"/>
    </location>
</feature>
<dbReference type="Proteomes" id="UP000219494">
    <property type="component" value="Unassembled WGS sequence"/>
</dbReference>
<evidence type="ECO:0000256" key="1">
    <source>
        <dbReference type="SAM" id="MobiDB-lite"/>
    </source>
</evidence>
<sequence>MPLSNLAYSDVRRENRDEVHHRTRGQTADGGTIQLLLVNTSTGGFMARCDASLQPGDTIEVTLPRLGQRSAVVRWALGGRIGCEYGTAIPLASYYELLAALLRQQ</sequence>
<dbReference type="OrthoDB" id="9806898at2"/>